<name>A0A521EE45_9BACT</name>
<dbReference type="Gene3D" id="1.25.40.10">
    <property type="entry name" value="Tetratricopeptide repeat domain"/>
    <property type="match status" value="1"/>
</dbReference>
<gene>
    <name evidence="1" type="ORF">SAMN06269117_1382</name>
</gene>
<dbReference type="EMBL" id="FXTM01000038">
    <property type="protein sequence ID" value="SMO82112.1"/>
    <property type="molecule type" value="Genomic_DNA"/>
</dbReference>
<reference evidence="1 2" key="1">
    <citation type="submission" date="2017-05" db="EMBL/GenBank/DDBJ databases">
        <authorList>
            <person name="Varghese N."/>
            <person name="Submissions S."/>
        </authorList>
    </citation>
    <scope>NUCLEOTIDE SEQUENCE [LARGE SCALE GENOMIC DNA]</scope>
    <source>
        <strain evidence="1 2">DSM 16304</strain>
    </source>
</reference>
<evidence type="ECO:0000313" key="1">
    <source>
        <dbReference type="EMBL" id="SMO82112.1"/>
    </source>
</evidence>
<organism evidence="1 2">
    <name type="scientific">Balnearium lithotrophicum</name>
    <dbReference type="NCBI Taxonomy" id="223788"/>
    <lineage>
        <taxon>Bacteria</taxon>
        <taxon>Pseudomonadati</taxon>
        <taxon>Aquificota</taxon>
        <taxon>Aquificia</taxon>
        <taxon>Desulfurobacteriales</taxon>
        <taxon>Desulfurobacteriaceae</taxon>
        <taxon>Balnearium</taxon>
    </lineage>
</organism>
<keyword evidence="2" id="KW-1185">Reference proteome</keyword>
<dbReference type="Proteomes" id="UP000317315">
    <property type="component" value="Unassembled WGS sequence"/>
</dbReference>
<dbReference type="SUPFAM" id="SSF81901">
    <property type="entry name" value="HCP-like"/>
    <property type="match status" value="1"/>
</dbReference>
<sequence>MVILLLAIFSLFFSSCIPMEMDKCLSGKIENVNKLIEESKEYSRRGFPEGYFCYGLAELKSKNYEEAIPPLESAYRKKIKRAAFYLGKAYKSIGNRKLASYWFLKALENGFITEDFFLVTSYISKEQLNELESLAKKHPLIYLYLGNYFYRNGIYDAALYYYGIATRYGFEKAKIMFGLTLYKLGNFKGALNVLYSYYKESESRKGAYLIASLIEKHADSLNNCFVLTSKTPEELIQKLARSFKKREVLYKQSAKFYFLAKSRKDYKRVLKKASLVSLKGRNKGKLFLKGKFKSYFELISNCKEGSPVAEILLSKKRGEEWYRALIDFYSSIGFDVVR</sequence>
<evidence type="ECO:0000313" key="2">
    <source>
        <dbReference type="Proteomes" id="UP000317315"/>
    </source>
</evidence>
<proteinExistence type="predicted"/>
<evidence type="ECO:0008006" key="3">
    <source>
        <dbReference type="Google" id="ProtNLM"/>
    </source>
</evidence>
<dbReference type="AlphaFoldDB" id="A0A521EE45"/>
<dbReference type="OrthoDB" id="9860629at2"/>
<dbReference type="InterPro" id="IPR011990">
    <property type="entry name" value="TPR-like_helical_dom_sf"/>
</dbReference>
<accession>A0A521EE45</accession>
<protein>
    <recommendedName>
        <fullName evidence="3">TPR repeat</fullName>
    </recommendedName>
</protein>